<accession>S6AKT4</accession>
<evidence type="ECO:0000313" key="3">
    <source>
        <dbReference type="Proteomes" id="UP000015503"/>
    </source>
</evidence>
<proteinExistence type="predicted"/>
<keyword evidence="1" id="KW-0732">Signal</keyword>
<evidence type="ECO:0000256" key="1">
    <source>
        <dbReference type="SAM" id="SignalP"/>
    </source>
</evidence>
<name>S6AKT4_METRE</name>
<dbReference type="RefSeq" id="WP_016493437.1">
    <property type="nucleotide sequence ID" value="NC_021499.1"/>
</dbReference>
<organism evidence="2 3">
    <name type="scientific">Metapseudomonas resinovorans NBRC 106553</name>
    <dbReference type="NCBI Taxonomy" id="1245471"/>
    <lineage>
        <taxon>Bacteria</taxon>
        <taxon>Pseudomonadati</taxon>
        <taxon>Pseudomonadota</taxon>
        <taxon>Gammaproteobacteria</taxon>
        <taxon>Pseudomonadales</taxon>
        <taxon>Pseudomonadaceae</taxon>
        <taxon>Metapseudomonas</taxon>
    </lineage>
</organism>
<feature type="signal peptide" evidence="1">
    <location>
        <begin position="1"/>
        <end position="24"/>
    </location>
</feature>
<keyword evidence="3" id="KW-1185">Reference proteome</keyword>
<feature type="chain" id="PRO_5004535661" evidence="1">
    <location>
        <begin position="25"/>
        <end position="105"/>
    </location>
</feature>
<dbReference type="HOGENOM" id="CLU_155701_0_0_6"/>
<dbReference type="eggNOG" id="ENOG5031HE7">
    <property type="taxonomic scope" value="Bacteria"/>
</dbReference>
<dbReference type="OrthoDB" id="6931506at2"/>
<sequence>MKAGSLIGPLMLIAAIGGSGSVIADHRWDGDEDWEDEYRDGPCRVKEVSDGNQYKKEIKCPDGRGRTWKHGEWKREFRDGPCQVKIEAKRDEYKEEVTCERRGDD</sequence>
<reference evidence="2 3" key="1">
    <citation type="journal article" date="2013" name="Genome Announc.">
        <title>Complete Genome Sequence of the Carbazole Degrader Pseudomonas resinovorans Strain CA10 (NBRC 106553).</title>
        <authorList>
            <person name="Shintani M."/>
            <person name="Hosoyama A."/>
            <person name="Ohji S."/>
            <person name="Tsuchikane K."/>
            <person name="Takarada H."/>
            <person name="Yamazoe A."/>
            <person name="Fujita N."/>
            <person name="Nojiri H."/>
        </authorList>
    </citation>
    <scope>NUCLEOTIDE SEQUENCE [LARGE SCALE GENOMIC DNA]</scope>
    <source>
        <strain evidence="2 3">NBRC 106553</strain>
    </source>
</reference>
<evidence type="ECO:0000313" key="2">
    <source>
        <dbReference type="EMBL" id="BAN49295.1"/>
    </source>
</evidence>
<dbReference type="AlphaFoldDB" id="S6AKT4"/>
<dbReference type="KEGG" id="pre:PCA10_35630"/>
<gene>
    <name evidence="2" type="ORF">PCA10_35630</name>
</gene>
<protein>
    <submittedName>
        <fullName evidence="2">Uncharacterized protein</fullName>
    </submittedName>
</protein>
<dbReference type="EMBL" id="AP013068">
    <property type="protein sequence ID" value="BAN49295.1"/>
    <property type="molecule type" value="Genomic_DNA"/>
</dbReference>
<dbReference type="Proteomes" id="UP000015503">
    <property type="component" value="Chromosome"/>
</dbReference>